<evidence type="ECO:0000256" key="3">
    <source>
        <dbReference type="SAM" id="MobiDB-lite"/>
    </source>
</evidence>
<organism evidence="6 7">
    <name type="scientific">Arabidopsis suecica</name>
    <name type="common">Swedish thale-cress</name>
    <name type="synonym">Cardaminopsis suecica</name>
    <dbReference type="NCBI Taxonomy" id="45249"/>
    <lineage>
        <taxon>Eukaryota</taxon>
        <taxon>Viridiplantae</taxon>
        <taxon>Streptophyta</taxon>
        <taxon>Embryophyta</taxon>
        <taxon>Tracheophyta</taxon>
        <taxon>Spermatophyta</taxon>
        <taxon>Magnoliopsida</taxon>
        <taxon>eudicotyledons</taxon>
        <taxon>Gunneridae</taxon>
        <taxon>Pentapetalae</taxon>
        <taxon>rosids</taxon>
        <taxon>malvids</taxon>
        <taxon>Brassicales</taxon>
        <taxon>Brassicaceae</taxon>
        <taxon>Camelineae</taxon>
        <taxon>Arabidopsis</taxon>
    </lineage>
</organism>
<gene>
    <name evidence="6" type="ORF">ISN44_As05g053550</name>
</gene>
<feature type="domain" description="Myb-like" evidence="4">
    <location>
        <begin position="345"/>
        <end position="399"/>
    </location>
</feature>
<dbReference type="PROSITE" id="PS51294">
    <property type="entry name" value="HTH_MYB"/>
    <property type="match status" value="1"/>
</dbReference>
<reference evidence="6 7" key="1">
    <citation type="submission" date="2020-12" db="EMBL/GenBank/DDBJ databases">
        <title>Concerted genomic and epigenomic changes stabilize Arabidopsis allopolyploids.</title>
        <authorList>
            <person name="Chen Z."/>
        </authorList>
    </citation>
    <scope>NUCLEOTIDE SEQUENCE [LARGE SCALE GENOMIC DNA]</scope>
    <source>
        <strain evidence="6">As9502</strain>
        <tissue evidence="6">Leaf</tissue>
    </source>
</reference>
<feature type="compositionally biased region" description="Basic and acidic residues" evidence="3">
    <location>
        <begin position="298"/>
        <end position="312"/>
    </location>
</feature>
<evidence type="ECO:0000313" key="6">
    <source>
        <dbReference type="EMBL" id="KAG7613438.1"/>
    </source>
</evidence>
<evidence type="ECO:0000256" key="1">
    <source>
        <dbReference type="ARBA" id="ARBA00004123"/>
    </source>
</evidence>
<keyword evidence="2" id="KW-0539">Nucleus</keyword>
<comment type="subcellular location">
    <subcellularLocation>
        <location evidence="1">Nucleus</location>
    </subcellularLocation>
</comment>
<evidence type="ECO:0000259" key="4">
    <source>
        <dbReference type="PROSITE" id="PS50090"/>
    </source>
</evidence>
<dbReference type="PROSITE" id="PS50090">
    <property type="entry name" value="MYB_LIKE"/>
    <property type="match status" value="1"/>
</dbReference>
<feature type="domain" description="HTH myb-type" evidence="5">
    <location>
        <begin position="345"/>
        <end position="401"/>
    </location>
</feature>
<evidence type="ECO:0000313" key="7">
    <source>
        <dbReference type="Proteomes" id="UP000694251"/>
    </source>
</evidence>
<dbReference type="InterPro" id="IPR017930">
    <property type="entry name" value="Myb_dom"/>
</dbReference>
<dbReference type="GO" id="GO:0005634">
    <property type="term" value="C:nucleus"/>
    <property type="evidence" value="ECO:0007669"/>
    <property type="project" value="UniProtKB-SubCell"/>
</dbReference>
<protein>
    <submittedName>
        <fullName evidence="6">Myb domain</fullName>
    </submittedName>
</protein>
<evidence type="ECO:0000256" key="2">
    <source>
        <dbReference type="ARBA" id="ARBA00023242"/>
    </source>
</evidence>
<dbReference type="AlphaFoldDB" id="A0A8T2DMY5"/>
<name>A0A8T2DMY5_ARASU</name>
<dbReference type="SMART" id="SM00717">
    <property type="entry name" value="SANT"/>
    <property type="match status" value="1"/>
</dbReference>
<dbReference type="Pfam" id="PF00249">
    <property type="entry name" value="Myb_DNA-binding"/>
    <property type="match status" value="1"/>
</dbReference>
<dbReference type="PANTHER" id="PTHR46993:SF7">
    <property type="entry name" value="MYB-LIKE HTH TRANSCRIPTIONAL REGULATOR FAMILY PROTEIN"/>
    <property type="match status" value="1"/>
</dbReference>
<dbReference type="OrthoDB" id="608866at2759"/>
<evidence type="ECO:0000259" key="5">
    <source>
        <dbReference type="PROSITE" id="PS51294"/>
    </source>
</evidence>
<dbReference type="InterPro" id="IPR001005">
    <property type="entry name" value="SANT/Myb"/>
</dbReference>
<sequence length="401" mass="45104">MEVIDQWVAEFFLLRQHNPRASPINLISALKLGDSSDCIKLKISSVLRDISNSLIRGTIDEGMLDLLEILEKLLLQQHSLLMDSHKSAYCWTATECTLRFMWPMFASDGLFTDALERIWTKRIGILKESGSDLVTCDLLKWESDLKKALGDPELYQRIRETNIRGDQSDVDESTRRFGSDTIDIANEARGEREDGNGIGRDNANDGEGMECLENDGIDNVNAADEEHTVSAQDQEHEPSLDKGDEMAARELKEYLVEIQGHIDPSTRQGEEPNSAIDHSVDVTPPPTRVNRTGTGCQDHNEASDNVNEKGSDSQETWSSRVRPRRPTPVTLSVSPLKKGGLAKPHVRRPKKFWKPEEVEALREGVKEYGKSWKDIKNGNPTVFAERTEVDLKDKWRNLVGG</sequence>
<proteinExistence type="predicted"/>
<dbReference type="Proteomes" id="UP000694251">
    <property type="component" value="Chromosome 5"/>
</dbReference>
<comment type="caution">
    <text evidence="6">The sequence shown here is derived from an EMBL/GenBank/DDBJ whole genome shotgun (WGS) entry which is preliminary data.</text>
</comment>
<dbReference type="PANTHER" id="PTHR46993">
    <property type="entry name" value="MYB TRANSCRIPTION FACTOR"/>
    <property type="match status" value="1"/>
</dbReference>
<dbReference type="EMBL" id="JAEFBJ010000005">
    <property type="protein sequence ID" value="KAG7613438.1"/>
    <property type="molecule type" value="Genomic_DNA"/>
</dbReference>
<keyword evidence="7" id="KW-1185">Reference proteome</keyword>
<accession>A0A8T2DMY5</accession>
<dbReference type="CDD" id="cd11660">
    <property type="entry name" value="SANT_TRF"/>
    <property type="match status" value="1"/>
</dbReference>
<feature type="region of interest" description="Disordered" evidence="3">
    <location>
        <begin position="261"/>
        <end position="348"/>
    </location>
</feature>